<evidence type="ECO:0000259" key="1">
    <source>
        <dbReference type="Pfam" id="PF03749"/>
    </source>
</evidence>
<dbReference type="AlphaFoldDB" id="A0A3B1BE05"/>
<gene>
    <name evidence="3" type="ORF">MNBD_GAMMA25-2347</name>
</gene>
<evidence type="ECO:0000259" key="2">
    <source>
        <dbReference type="Pfam" id="PF17746"/>
    </source>
</evidence>
<dbReference type="Gene3D" id="2.40.50.580">
    <property type="match status" value="1"/>
</dbReference>
<dbReference type="InterPro" id="IPR041465">
    <property type="entry name" value="SfsA_N"/>
</dbReference>
<dbReference type="CDD" id="cd22359">
    <property type="entry name" value="SfsA-like_bacterial"/>
    <property type="match status" value="1"/>
</dbReference>
<dbReference type="Pfam" id="PF17746">
    <property type="entry name" value="SfsA_N"/>
    <property type="match status" value="1"/>
</dbReference>
<organism evidence="3">
    <name type="scientific">hydrothermal vent metagenome</name>
    <dbReference type="NCBI Taxonomy" id="652676"/>
    <lineage>
        <taxon>unclassified sequences</taxon>
        <taxon>metagenomes</taxon>
        <taxon>ecological metagenomes</taxon>
    </lineage>
</organism>
<dbReference type="NCBIfam" id="TIGR00230">
    <property type="entry name" value="sfsA"/>
    <property type="match status" value="1"/>
</dbReference>
<dbReference type="GO" id="GO:0003677">
    <property type="term" value="F:DNA binding"/>
    <property type="evidence" value="ECO:0007669"/>
    <property type="project" value="InterPro"/>
</dbReference>
<evidence type="ECO:0000313" key="3">
    <source>
        <dbReference type="EMBL" id="VAX09628.1"/>
    </source>
</evidence>
<dbReference type="Gene3D" id="3.40.1350.60">
    <property type="match status" value="1"/>
</dbReference>
<dbReference type="InterPro" id="IPR040452">
    <property type="entry name" value="SfsA_C"/>
</dbReference>
<dbReference type="PANTHER" id="PTHR30545">
    <property type="entry name" value="SUGAR FERMENTATION STIMULATION PROTEIN A"/>
    <property type="match status" value="1"/>
</dbReference>
<dbReference type="EMBL" id="UOFY01000040">
    <property type="protein sequence ID" value="VAX09628.1"/>
    <property type="molecule type" value="Genomic_DNA"/>
</dbReference>
<dbReference type="InterPro" id="IPR005224">
    <property type="entry name" value="SfsA"/>
</dbReference>
<dbReference type="Pfam" id="PF03749">
    <property type="entry name" value="SfsA"/>
    <property type="match status" value="1"/>
</dbReference>
<feature type="domain" description="SfsA N-terminal OB" evidence="2">
    <location>
        <begin position="13"/>
        <end position="80"/>
    </location>
</feature>
<name>A0A3B1BE05_9ZZZZ</name>
<sequence>MRYTPKLIPATLIRRYKRFLADVRLQNGEAITVHTPNTGRMLGLLEPGSQIWLRDSQNPKRKYRYSWVMASANENTLVGVDTLLANKLVVEGIESGVIAELQGYARLKTEVRYGEENSRIDILLENEGEPCYLEVKNVTAITEPRLRPRQAIFPDAVSERGRKHLRELMLMKQQGARAIIFFCVTREDAEAFRPADEIDPEYGHTLRQAVVAGVEILAYRARVSVDEIYLQTPLPVDCV</sequence>
<protein>
    <submittedName>
        <fullName evidence="3">Sugar fermentation stimulation protein SfsA</fullName>
    </submittedName>
</protein>
<proteinExistence type="inferred from homology"/>
<accession>A0A3B1BE05</accession>
<feature type="domain" description="Sugar fermentation stimulation protein C-terminal" evidence="1">
    <location>
        <begin position="84"/>
        <end position="225"/>
    </location>
</feature>
<dbReference type="HAMAP" id="MF_00095">
    <property type="entry name" value="SfsA"/>
    <property type="match status" value="1"/>
</dbReference>
<reference evidence="3" key="1">
    <citation type="submission" date="2018-06" db="EMBL/GenBank/DDBJ databases">
        <authorList>
            <person name="Zhirakovskaya E."/>
        </authorList>
    </citation>
    <scope>NUCLEOTIDE SEQUENCE</scope>
</reference>
<dbReference type="PANTHER" id="PTHR30545:SF2">
    <property type="entry name" value="SUGAR FERMENTATION STIMULATION PROTEIN A"/>
    <property type="match status" value="1"/>
</dbReference>